<dbReference type="GO" id="GO:0003959">
    <property type="term" value="F:NADPH dehydrogenase activity"/>
    <property type="evidence" value="ECO:0007669"/>
    <property type="project" value="TreeGrafter"/>
</dbReference>
<dbReference type="PANTHER" id="PTHR22893:SF91">
    <property type="entry name" value="NADPH DEHYDROGENASE 2-RELATED"/>
    <property type="match status" value="1"/>
</dbReference>
<dbReference type="CDD" id="cd02933">
    <property type="entry name" value="OYE_like_FMN"/>
    <property type="match status" value="1"/>
</dbReference>
<proteinExistence type="predicted"/>
<evidence type="ECO:0000313" key="3">
    <source>
        <dbReference type="EMBL" id="KAF5341902.1"/>
    </source>
</evidence>
<dbReference type="OrthoDB" id="276546at2759"/>
<dbReference type="Gene3D" id="3.20.20.70">
    <property type="entry name" value="Aldolase class I"/>
    <property type="match status" value="1"/>
</dbReference>
<comment type="caution">
    <text evidence="3">The sequence shown here is derived from an EMBL/GenBank/DDBJ whole genome shotgun (WGS) entry which is preliminary data.</text>
</comment>
<dbReference type="GO" id="GO:0010181">
    <property type="term" value="F:FMN binding"/>
    <property type="evidence" value="ECO:0007669"/>
    <property type="project" value="InterPro"/>
</dbReference>
<dbReference type="InterPro" id="IPR001155">
    <property type="entry name" value="OxRdtase_FMN_N"/>
</dbReference>
<dbReference type="SUPFAM" id="SSF51395">
    <property type="entry name" value="FMN-linked oxidoreductases"/>
    <property type="match status" value="1"/>
</dbReference>
<evidence type="ECO:0000259" key="2">
    <source>
        <dbReference type="Pfam" id="PF00724"/>
    </source>
</evidence>
<dbReference type="InterPro" id="IPR045247">
    <property type="entry name" value="Oye-like"/>
</dbReference>
<feature type="domain" description="NADH:flavin oxidoreductase/NADH oxidase N-terminal" evidence="2">
    <location>
        <begin position="53"/>
        <end position="384"/>
    </location>
</feature>
<feature type="region of interest" description="Disordered" evidence="1">
    <location>
        <begin position="14"/>
        <end position="42"/>
    </location>
</feature>
<protein>
    <recommendedName>
        <fullName evidence="2">NADH:flavin oxidoreductase/NADH oxidase N-terminal domain-containing protein</fullName>
    </recommendedName>
</protein>
<dbReference type="FunFam" id="3.20.20.70:FF:000138">
    <property type="entry name" value="NADPH dehydrogenase 1"/>
    <property type="match status" value="1"/>
</dbReference>
<dbReference type="InterPro" id="IPR013785">
    <property type="entry name" value="Aldolase_TIM"/>
</dbReference>
<dbReference type="PANTHER" id="PTHR22893">
    <property type="entry name" value="NADH OXIDOREDUCTASE-RELATED"/>
    <property type="match status" value="1"/>
</dbReference>
<feature type="compositionally biased region" description="Low complexity" evidence="1">
    <location>
        <begin position="23"/>
        <end position="36"/>
    </location>
</feature>
<sequence length="424" mass="46204">MAYSGLCSPGEVFNQGGDGGGSISPSKPTTPSPSSSHFHPGMTPAMSASIASKLFIPIKVGNIKLQHRVVLAPLTRFKASKTGHVPTLPLVKTYYEQRGSVPGTLLITEATLVAPQAGGYAYVPGIWNSDQIKAWKDVTDAVHAKGSYIFMQLWALGRAANPAVLAEEGNDYVSASDIPLTEPARDPPRPLTLSEIDDYVGYYAQAAKNAVLEAGFDGVEIHGANGYLIDQFMQDTSNKRTDDYGGSVENRSRFALRVVDAVVNAVGVQRTAVRISPWGRYQDMKMEDPKPQFSHFVKALKERHPDLAYLHAIQPPQIEGSVLPGESNDFLRDIWAPKPYISAGDQTRETALEAAEKGDIVAFGRTFLATPDLPYRLQHNIPANELDTARLYVKADVPGTEKGYTDYPFSEQFLESQRAASVHL</sequence>
<dbReference type="EMBL" id="JAACJK010000001">
    <property type="protein sequence ID" value="KAF5341902.1"/>
    <property type="molecule type" value="Genomic_DNA"/>
</dbReference>
<gene>
    <name evidence="3" type="ORF">D9611_001393</name>
</gene>
<dbReference type="Pfam" id="PF00724">
    <property type="entry name" value="Oxidored_FMN"/>
    <property type="match status" value="1"/>
</dbReference>
<accession>A0A8H5CJR0</accession>
<evidence type="ECO:0000256" key="1">
    <source>
        <dbReference type="SAM" id="MobiDB-lite"/>
    </source>
</evidence>
<reference evidence="3 4" key="1">
    <citation type="journal article" date="2020" name="ISME J.">
        <title>Uncovering the hidden diversity of litter-decomposition mechanisms in mushroom-forming fungi.</title>
        <authorList>
            <person name="Floudas D."/>
            <person name="Bentzer J."/>
            <person name="Ahren D."/>
            <person name="Johansson T."/>
            <person name="Persson P."/>
            <person name="Tunlid A."/>
        </authorList>
    </citation>
    <scope>NUCLEOTIDE SEQUENCE [LARGE SCALE GENOMIC DNA]</scope>
    <source>
        <strain evidence="3 4">CBS 175.51</strain>
    </source>
</reference>
<keyword evidence="4" id="KW-1185">Reference proteome</keyword>
<evidence type="ECO:0000313" key="4">
    <source>
        <dbReference type="Proteomes" id="UP000541558"/>
    </source>
</evidence>
<organism evidence="3 4">
    <name type="scientific">Ephemerocybe angulata</name>
    <dbReference type="NCBI Taxonomy" id="980116"/>
    <lineage>
        <taxon>Eukaryota</taxon>
        <taxon>Fungi</taxon>
        <taxon>Dikarya</taxon>
        <taxon>Basidiomycota</taxon>
        <taxon>Agaricomycotina</taxon>
        <taxon>Agaricomycetes</taxon>
        <taxon>Agaricomycetidae</taxon>
        <taxon>Agaricales</taxon>
        <taxon>Agaricineae</taxon>
        <taxon>Psathyrellaceae</taxon>
        <taxon>Ephemerocybe</taxon>
    </lineage>
</organism>
<dbReference type="Proteomes" id="UP000541558">
    <property type="component" value="Unassembled WGS sequence"/>
</dbReference>
<dbReference type="AlphaFoldDB" id="A0A8H5CJR0"/>
<name>A0A8H5CJR0_9AGAR</name>